<keyword evidence="3" id="KW-0378">Hydrolase</keyword>
<sequence length="187" mass="20225">MKATVIEESLTDNPNFPTLATEVPLIKGLNDQLATAIIKAKDGGHQDVFNKNEARKALEAQLKSTGLLVQNVSKGDESLILSAGYDVNKTPLPIGPLPKPENLKAKAGDNHGSLIVSWNVIPGAYLYEVEYMESPVTATSVRMHVSCSKHSVTIDNLTPGKMYSIFVAGAGSDPRRVWSDELTSYIM</sequence>
<organism evidence="5 6">
    <name type="scientific">Microbacter margulisiae</name>
    <dbReference type="NCBI Taxonomy" id="1350067"/>
    <lineage>
        <taxon>Bacteria</taxon>
        <taxon>Pseudomonadati</taxon>
        <taxon>Bacteroidota</taxon>
        <taxon>Bacteroidia</taxon>
        <taxon>Bacteroidales</taxon>
        <taxon>Porphyromonadaceae</taxon>
        <taxon>Microbacter</taxon>
    </lineage>
</organism>
<dbReference type="Proteomes" id="UP000544222">
    <property type="component" value="Unassembled WGS sequence"/>
</dbReference>
<dbReference type="InterPro" id="IPR003961">
    <property type="entry name" value="FN3_dom"/>
</dbReference>
<dbReference type="Gene3D" id="2.60.40.10">
    <property type="entry name" value="Immunoglobulins"/>
    <property type="match status" value="1"/>
</dbReference>
<proteinExistence type="inferred from homology"/>
<keyword evidence="3" id="KW-0788">Thiol protease</keyword>
<comment type="similarity">
    <text evidence="1">Belongs to the peptidase C25 family.</text>
</comment>
<evidence type="ECO:0000256" key="1">
    <source>
        <dbReference type="ARBA" id="ARBA00006067"/>
    </source>
</evidence>
<dbReference type="InterPro" id="IPR036116">
    <property type="entry name" value="FN3_sf"/>
</dbReference>
<evidence type="ECO:0000313" key="6">
    <source>
        <dbReference type="Proteomes" id="UP000544222"/>
    </source>
</evidence>
<accession>A0A7W5DT08</accession>
<comment type="caution">
    <text evidence="5">The sequence shown here is derived from an EMBL/GenBank/DDBJ whole genome shotgun (WGS) entry which is preliminary data.</text>
</comment>
<dbReference type="PROSITE" id="PS50853">
    <property type="entry name" value="FN3"/>
    <property type="match status" value="1"/>
</dbReference>
<protein>
    <recommendedName>
        <fullName evidence="4">Fibronectin type-III domain-containing protein</fullName>
    </recommendedName>
</protein>
<reference evidence="5 6" key="1">
    <citation type="submission" date="2020-08" db="EMBL/GenBank/DDBJ databases">
        <title>Genomic Encyclopedia of Type Strains, Phase IV (KMG-IV): sequencing the most valuable type-strain genomes for metagenomic binning, comparative biology and taxonomic classification.</title>
        <authorList>
            <person name="Goeker M."/>
        </authorList>
    </citation>
    <scope>NUCLEOTIDE SEQUENCE [LARGE SCALE GENOMIC DNA]</scope>
    <source>
        <strain evidence="5 6">DSM 27471</strain>
    </source>
</reference>
<evidence type="ECO:0000259" key="4">
    <source>
        <dbReference type="PROSITE" id="PS50853"/>
    </source>
</evidence>
<keyword evidence="6" id="KW-1185">Reference proteome</keyword>
<keyword evidence="2" id="KW-0645">Protease</keyword>
<evidence type="ECO:0000256" key="3">
    <source>
        <dbReference type="ARBA" id="ARBA00022807"/>
    </source>
</evidence>
<name>A0A7W5DT08_9PORP</name>
<dbReference type="AlphaFoldDB" id="A0A7W5DT08"/>
<dbReference type="RefSeq" id="WP_183414274.1">
    <property type="nucleotide sequence ID" value="NZ_JACHYB010000002.1"/>
</dbReference>
<dbReference type="SMART" id="SM00060">
    <property type="entry name" value="FN3"/>
    <property type="match status" value="1"/>
</dbReference>
<evidence type="ECO:0000313" key="5">
    <source>
        <dbReference type="EMBL" id="MBB3188519.1"/>
    </source>
</evidence>
<evidence type="ECO:0000256" key="2">
    <source>
        <dbReference type="ARBA" id="ARBA00022670"/>
    </source>
</evidence>
<dbReference type="GO" id="GO:0008234">
    <property type="term" value="F:cysteine-type peptidase activity"/>
    <property type="evidence" value="ECO:0007669"/>
    <property type="project" value="UniProtKB-KW"/>
</dbReference>
<dbReference type="Pfam" id="PF00041">
    <property type="entry name" value="fn3"/>
    <property type="match status" value="1"/>
</dbReference>
<gene>
    <name evidence="5" type="ORF">FHX64_002717</name>
</gene>
<dbReference type="EMBL" id="JACHYB010000002">
    <property type="protein sequence ID" value="MBB3188519.1"/>
    <property type="molecule type" value="Genomic_DNA"/>
</dbReference>
<feature type="domain" description="Fibronectin type-III" evidence="4">
    <location>
        <begin position="99"/>
        <end position="187"/>
    </location>
</feature>
<dbReference type="SUPFAM" id="SSF49265">
    <property type="entry name" value="Fibronectin type III"/>
    <property type="match status" value="1"/>
</dbReference>
<dbReference type="InterPro" id="IPR013783">
    <property type="entry name" value="Ig-like_fold"/>
</dbReference>
<dbReference type="CDD" id="cd00063">
    <property type="entry name" value="FN3"/>
    <property type="match status" value="1"/>
</dbReference>
<dbReference type="GO" id="GO:0006508">
    <property type="term" value="P:proteolysis"/>
    <property type="evidence" value="ECO:0007669"/>
    <property type="project" value="UniProtKB-KW"/>
</dbReference>